<feature type="transmembrane region" description="Helical" evidence="11 12">
    <location>
        <begin position="43"/>
        <end position="59"/>
    </location>
</feature>
<dbReference type="EC" id="2.3.1.225" evidence="11"/>
<evidence type="ECO:0000313" key="16">
    <source>
        <dbReference type="Proteomes" id="UP000095085"/>
    </source>
</evidence>
<sequence length="426" mass="50612">MAVEFQWPWVGIAIPCVLISVLSYGSHWFVLRHHMDKADQIKFQAYVSVIWITYLIAIWKNPGTPPKNFNPKVGEWRRWCKKCENYKPERTHHCRSCNQCVLKMDHHCPWTNNCVGHENFPHFLRFVVSVVVTTGWLLIELFKRLVQYYEDRNLPSYLIDKREMFAVIFLLPIDLFVFATITILLGRCIINLIFKGMTQIEVWEKERIEQQFYSERMWAQIRQNYFKLYKKPLPELTSWNHDSRYYDELAQKEDELDELEETQTSFELHEHQLQQEEHNDNQESLVPKSFTMDDIVFPYDYGLWSNLIQACGYPWMWLMPLGGPRGNGYVFPPNEYVEEDQLGLPWPPDGGHQEISVINNQPDFDDLLTDDHTIRPQDLGPLRRRLDPRLNLSRKEWMNEMGETLNDFGVDVDAEAYDKEDIIPTN</sequence>
<comment type="similarity">
    <text evidence="11">Belongs to the DHHC palmitoyltransferase family. PFA4 subfamily.</text>
</comment>
<keyword evidence="4 11" id="KW-0256">Endoplasmic reticulum</keyword>
<feature type="transmembrane region" description="Helical" evidence="11 12">
    <location>
        <begin position="123"/>
        <end position="142"/>
    </location>
</feature>
<gene>
    <name evidence="11" type="primary">PFA4</name>
    <name evidence="15" type="ORF">HYPBUDRAFT_103186</name>
</gene>
<name>A0A1E4RR13_9ASCO</name>
<reference evidence="16" key="1">
    <citation type="submission" date="2016-05" db="EMBL/GenBank/DDBJ databases">
        <title>Comparative genomics of biotechnologically important yeasts.</title>
        <authorList>
            <consortium name="DOE Joint Genome Institute"/>
            <person name="Riley R."/>
            <person name="Haridas S."/>
            <person name="Wolfe K.H."/>
            <person name="Lopes M.R."/>
            <person name="Hittinger C.T."/>
            <person name="Goker M."/>
            <person name="Salamov A."/>
            <person name="Wisecaver J."/>
            <person name="Long T.M."/>
            <person name="Aerts A.L."/>
            <person name="Barry K."/>
            <person name="Choi C."/>
            <person name="Clum A."/>
            <person name="Coughlan A.Y."/>
            <person name="Deshpande S."/>
            <person name="Douglass A.P."/>
            <person name="Hanson S.J."/>
            <person name="Klenk H.-P."/>
            <person name="Labutti K."/>
            <person name="Lapidus A."/>
            <person name="Lindquist E."/>
            <person name="Lipzen A."/>
            <person name="Meier-Kolthoff J.P."/>
            <person name="Ohm R.A."/>
            <person name="Otillar R.P."/>
            <person name="Pangilinan J."/>
            <person name="Peng Y."/>
            <person name="Rokas A."/>
            <person name="Rosa C.A."/>
            <person name="Scheuner C."/>
            <person name="Sibirny A.A."/>
            <person name="Slot J.C."/>
            <person name="Stielow J.B."/>
            <person name="Sun H."/>
            <person name="Kurtzman C.P."/>
            <person name="Blackwell M."/>
            <person name="Grigoriev I.V."/>
            <person name="Jeffries T.W."/>
        </authorList>
    </citation>
    <scope>NUCLEOTIDE SEQUENCE [LARGE SCALE GENOMIC DNA]</scope>
    <source>
        <strain evidence="16">NRRL Y-1933</strain>
    </source>
</reference>
<evidence type="ECO:0000256" key="6">
    <source>
        <dbReference type="ARBA" id="ARBA00023136"/>
    </source>
</evidence>
<evidence type="ECO:0000256" key="7">
    <source>
        <dbReference type="ARBA" id="ARBA00023139"/>
    </source>
</evidence>
<evidence type="ECO:0000256" key="2">
    <source>
        <dbReference type="ARBA" id="ARBA00022679"/>
    </source>
</evidence>
<feature type="transmembrane region" description="Helical" evidence="11 12">
    <location>
        <begin position="163"/>
        <end position="185"/>
    </location>
</feature>
<proteinExistence type="inferred from homology"/>
<dbReference type="HAMAP" id="MF_03199">
    <property type="entry name" value="DHHC_PAT_PFA4"/>
    <property type="match status" value="1"/>
</dbReference>
<protein>
    <recommendedName>
        <fullName evidence="11">Palmitoyltransferase PFA4</fullName>
        <ecNumber evidence="11">2.3.1.225</ecNumber>
    </recommendedName>
    <alternativeName>
        <fullName evidence="11">Protein S-acyltransferase</fullName>
        <shortName evidence="11">PAT</shortName>
    </alternativeName>
    <alternativeName>
        <fullName evidence="11">Protein fatty acyltransferase 4</fullName>
    </alternativeName>
</protein>
<dbReference type="GO" id="GO:0019706">
    <property type="term" value="F:protein-cysteine S-palmitoyltransferase activity"/>
    <property type="evidence" value="ECO:0007669"/>
    <property type="project" value="UniProtKB-UniRule"/>
</dbReference>
<feature type="transmembrane region" description="Helical" evidence="11 12">
    <location>
        <begin position="6"/>
        <end position="31"/>
    </location>
</feature>
<keyword evidence="2 11" id="KW-0808">Transferase</keyword>
<feature type="coiled-coil region" evidence="13">
    <location>
        <begin position="242"/>
        <end position="279"/>
    </location>
</feature>
<comment type="subcellular location">
    <subcellularLocation>
        <location evidence="11">Endoplasmic reticulum membrane</location>
        <topology evidence="11">Multi-pass membrane protein</topology>
    </subcellularLocation>
    <subcellularLocation>
        <location evidence="1">Membrane</location>
        <topology evidence="1">Multi-pass membrane protein</topology>
    </subcellularLocation>
</comment>
<evidence type="ECO:0000259" key="14">
    <source>
        <dbReference type="Pfam" id="PF01529"/>
    </source>
</evidence>
<evidence type="ECO:0000256" key="1">
    <source>
        <dbReference type="ARBA" id="ARBA00004141"/>
    </source>
</evidence>
<organism evidence="15 16">
    <name type="scientific">Hyphopichia burtonii NRRL Y-1933</name>
    <dbReference type="NCBI Taxonomy" id="984485"/>
    <lineage>
        <taxon>Eukaryota</taxon>
        <taxon>Fungi</taxon>
        <taxon>Dikarya</taxon>
        <taxon>Ascomycota</taxon>
        <taxon>Saccharomycotina</taxon>
        <taxon>Pichiomycetes</taxon>
        <taxon>Debaryomycetaceae</taxon>
        <taxon>Hyphopichia</taxon>
    </lineage>
</organism>
<dbReference type="InterPro" id="IPR033682">
    <property type="entry name" value="PFA4"/>
</dbReference>
<dbReference type="Pfam" id="PF01529">
    <property type="entry name" value="DHHC"/>
    <property type="match status" value="1"/>
</dbReference>
<dbReference type="InterPro" id="IPR039859">
    <property type="entry name" value="PFA4/ZDH16/20/ERF2-like"/>
</dbReference>
<evidence type="ECO:0000256" key="10">
    <source>
        <dbReference type="ARBA" id="ARBA00048048"/>
    </source>
</evidence>
<dbReference type="GeneID" id="30992797"/>
<feature type="domain" description="Palmitoyltransferase DHHC" evidence="14">
    <location>
        <begin position="77"/>
        <end position="205"/>
    </location>
</feature>
<evidence type="ECO:0000256" key="12">
    <source>
        <dbReference type="RuleBase" id="RU079119"/>
    </source>
</evidence>
<evidence type="ECO:0000256" key="13">
    <source>
        <dbReference type="SAM" id="Coils"/>
    </source>
</evidence>
<keyword evidence="13" id="KW-0175">Coiled coil</keyword>
<evidence type="ECO:0000256" key="4">
    <source>
        <dbReference type="ARBA" id="ARBA00022824"/>
    </source>
</evidence>
<feature type="active site" description="S-palmitoyl cysteine intermediate" evidence="11">
    <location>
        <position position="108"/>
    </location>
</feature>
<evidence type="ECO:0000256" key="11">
    <source>
        <dbReference type="HAMAP-Rule" id="MF_03199"/>
    </source>
</evidence>
<dbReference type="Proteomes" id="UP000095085">
    <property type="component" value="Unassembled WGS sequence"/>
</dbReference>
<evidence type="ECO:0000313" key="15">
    <source>
        <dbReference type="EMBL" id="ODV69723.1"/>
    </source>
</evidence>
<keyword evidence="3 11" id="KW-0812">Transmembrane</keyword>
<keyword evidence="6 11" id="KW-0472">Membrane</keyword>
<dbReference type="InterPro" id="IPR001594">
    <property type="entry name" value="Palmitoyltrfase_DHHC"/>
</dbReference>
<keyword evidence="7 11" id="KW-0564">Palmitate</keyword>
<dbReference type="PROSITE" id="PS50216">
    <property type="entry name" value="DHHC"/>
    <property type="match status" value="1"/>
</dbReference>
<dbReference type="AlphaFoldDB" id="A0A1E4RR13"/>
<dbReference type="GO" id="GO:0005789">
    <property type="term" value="C:endoplasmic reticulum membrane"/>
    <property type="evidence" value="ECO:0007669"/>
    <property type="project" value="UniProtKB-SubCell"/>
</dbReference>
<evidence type="ECO:0000256" key="3">
    <source>
        <dbReference type="ARBA" id="ARBA00022692"/>
    </source>
</evidence>
<dbReference type="EMBL" id="KV454538">
    <property type="protein sequence ID" value="ODV69723.1"/>
    <property type="molecule type" value="Genomic_DNA"/>
</dbReference>
<evidence type="ECO:0000256" key="5">
    <source>
        <dbReference type="ARBA" id="ARBA00022989"/>
    </source>
</evidence>
<comment type="catalytic activity">
    <reaction evidence="10 11 12">
        <text>L-cysteinyl-[protein] + hexadecanoyl-CoA = S-hexadecanoyl-L-cysteinyl-[protein] + CoA</text>
        <dbReference type="Rhea" id="RHEA:36683"/>
        <dbReference type="Rhea" id="RHEA-COMP:10131"/>
        <dbReference type="Rhea" id="RHEA-COMP:11032"/>
        <dbReference type="ChEBI" id="CHEBI:29950"/>
        <dbReference type="ChEBI" id="CHEBI:57287"/>
        <dbReference type="ChEBI" id="CHEBI:57379"/>
        <dbReference type="ChEBI" id="CHEBI:74151"/>
        <dbReference type="EC" id="2.3.1.225"/>
    </reaction>
</comment>
<keyword evidence="8 11" id="KW-0449">Lipoprotein</keyword>
<dbReference type="PANTHER" id="PTHR12246">
    <property type="entry name" value="PALMITOYLTRANSFERASE ZDHHC16"/>
    <property type="match status" value="1"/>
</dbReference>
<keyword evidence="5 11" id="KW-1133">Transmembrane helix</keyword>
<accession>A0A1E4RR13</accession>
<evidence type="ECO:0000256" key="8">
    <source>
        <dbReference type="ARBA" id="ARBA00023288"/>
    </source>
</evidence>
<comment type="function">
    <text evidence="11">Mediates the reversible addition of palmitate to target proteins, thereby regulating their membrane association and biological function.</text>
</comment>
<keyword evidence="16" id="KW-1185">Reference proteome</keyword>
<dbReference type="OrthoDB" id="331948at2759"/>
<dbReference type="RefSeq" id="XP_020078790.1">
    <property type="nucleotide sequence ID" value="XM_020218247.1"/>
</dbReference>
<dbReference type="STRING" id="984485.A0A1E4RR13"/>
<comment type="domain">
    <text evidence="11 12">The DHHC domain is required for palmitoyltransferase activity.</text>
</comment>
<keyword evidence="9 11" id="KW-0012">Acyltransferase</keyword>
<evidence type="ECO:0000256" key="9">
    <source>
        <dbReference type="ARBA" id="ARBA00023315"/>
    </source>
</evidence>